<dbReference type="AlphaFoldDB" id="A0A6A6QDZ1"/>
<evidence type="ECO:0000313" key="3">
    <source>
        <dbReference type="Proteomes" id="UP000799750"/>
    </source>
</evidence>
<dbReference type="Pfam" id="PF06985">
    <property type="entry name" value="HET"/>
    <property type="match status" value="1"/>
</dbReference>
<accession>A0A6A6QDZ1</accession>
<dbReference type="InterPro" id="IPR010730">
    <property type="entry name" value="HET"/>
</dbReference>
<gene>
    <name evidence="2" type="ORF">BU16DRAFT_597186</name>
</gene>
<dbReference type="PANTHER" id="PTHR10622:SF11">
    <property type="entry name" value="HET-DOMAIN-CONTAINING PROTEIN"/>
    <property type="match status" value="1"/>
</dbReference>
<keyword evidence="3" id="KW-1185">Reference proteome</keyword>
<dbReference type="PANTHER" id="PTHR10622">
    <property type="entry name" value="HET DOMAIN-CONTAINING PROTEIN"/>
    <property type="match status" value="1"/>
</dbReference>
<protein>
    <recommendedName>
        <fullName evidence="1">Heterokaryon incompatibility domain-containing protein</fullName>
    </recommendedName>
</protein>
<dbReference type="EMBL" id="MU004198">
    <property type="protein sequence ID" value="KAF2489697.1"/>
    <property type="molecule type" value="Genomic_DNA"/>
</dbReference>
<dbReference type="OrthoDB" id="674604at2759"/>
<evidence type="ECO:0000259" key="1">
    <source>
        <dbReference type="Pfam" id="PF06985"/>
    </source>
</evidence>
<dbReference type="Proteomes" id="UP000799750">
    <property type="component" value="Unassembled WGS sequence"/>
</dbReference>
<evidence type="ECO:0000313" key="2">
    <source>
        <dbReference type="EMBL" id="KAF2489697.1"/>
    </source>
</evidence>
<reference evidence="2" key="1">
    <citation type="journal article" date="2020" name="Stud. Mycol.">
        <title>101 Dothideomycetes genomes: a test case for predicting lifestyles and emergence of pathogens.</title>
        <authorList>
            <person name="Haridas S."/>
            <person name="Albert R."/>
            <person name="Binder M."/>
            <person name="Bloem J."/>
            <person name="Labutti K."/>
            <person name="Salamov A."/>
            <person name="Andreopoulos B."/>
            <person name="Baker S."/>
            <person name="Barry K."/>
            <person name="Bills G."/>
            <person name="Bluhm B."/>
            <person name="Cannon C."/>
            <person name="Castanera R."/>
            <person name="Culley D."/>
            <person name="Daum C."/>
            <person name="Ezra D."/>
            <person name="Gonzalez J."/>
            <person name="Henrissat B."/>
            <person name="Kuo A."/>
            <person name="Liang C."/>
            <person name="Lipzen A."/>
            <person name="Lutzoni F."/>
            <person name="Magnuson J."/>
            <person name="Mondo S."/>
            <person name="Nolan M."/>
            <person name="Ohm R."/>
            <person name="Pangilinan J."/>
            <person name="Park H.-J."/>
            <person name="Ramirez L."/>
            <person name="Alfaro M."/>
            <person name="Sun H."/>
            <person name="Tritt A."/>
            <person name="Yoshinaga Y."/>
            <person name="Zwiers L.-H."/>
            <person name="Turgeon B."/>
            <person name="Goodwin S."/>
            <person name="Spatafora J."/>
            <person name="Crous P."/>
            <person name="Grigoriev I."/>
        </authorList>
    </citation>
    <scope>NUCLEOTIDE SEQUENCE</scope>
    <source>
        <strain evidence="2">CBS 269.34</strain>
    </source>
</reference>
<proteinExistence type="predicted"/>
<name>A0A6A6QDZ1_9PEZI</name>
<organism evidence="2 3">
    <name type="scientific">Lophium mytilinum</name>
    <dbReference type="NCBI Taxonomy" id="390894"/>
    <lineage>
        <taxon>Eukaryota</taxon>
        <taxon>Fungi</taxon>
        <taxon>Dikarya</taxon>
        <taxon>Ascomycota</taxon>
        <taxon>Pezizomycotina</taxon>
        <taxon>Dothideomycetes</taxon>
        <taxon>Pleosporomycetidae</taxon>
        <taxon>Mytilinidiales</taxon>
        <taxon>Mytilinidiaceae</taxon>
        <taxon>Lophium</taxon>
    </lineage>
</organism>
<feature type="domain" description="Heterokaryon incompatibility" evidence="1">
    <location>
        <begin position="25"/>
        <end position="113"/>
    </location>
</feature>
<sequence length="256" mass="29701">MRLLSSDADGSFSLTRFEGNNIPSYAILSHVWEANDQEVTYQDLDNHLGSSKTGYRKIQFCSKQAERDGLRYFWVDSCCIDKSNSTELQTAINSMFRWYKNAAKCYVYLFDVSTGKRSRSSDLLWETAFRRSKWFTRGWTVQELLAPRSVDFFSRDGKQLGNKDSLEQQIHEITGIAVEALRGNLSHFSNDERRMWAAKRETTVEEDQVYCLLGIFDVYLPLIYGEGRNHAFRRLQDDLDKRSSHTQGDCTTWISC</sequence>